<sequence>MRSYSISKQVLDCAGGAIMVRLVNDPIPHDGTYLRVVRFLTYGRSTAVYAGLVHVKSDVMGQTSSAGMVRKLRNDGASSDLILVIRPQFYEVQPKIALVLLQNGT</sequence>
<dbReference type="EMBL" id="BGPR01020569">
    <property type="protein sequence ID" value="GBN84987.1"/>
    <property type="molecule type" value="Genomic_DNA"/>
</dbReference>
<accession>A0A4Y2S7D1</accession>
<name>A0A4Y2S7D1_ARAVE</name>
<dbReference type="Proteomes" id="UP000499080">
    <property type="component" value="Unassembled WGS sequence"/>
</dbReference>
<evidence type="ECO:0000313" key="3">
    <source>
        <dbReference type="Proteomes" id="UP000499080"/>
    </source>
</evidence>
<dbReference type="EMBL" id="BGPR01020220">
    <property type="protein sequence ID" value="GBN84082.1"/>
    <property type="molecule type" value="Genomic_DNA"/>
</dbReference>
<proteinExistence type="predicted"/>
<keyword evidence="3" id="KW-1185">Reference proteome</keyword>
<reference evidence="1 3" key="1">
    <citation type="journal article" date="2019" name="Sci. Rep.">
        <title>Orb-weaving spider Araneus ventricosus genome elucidates the spidroin gene catalogue.</title>
        <authorList>
            <person name="Kono N."/>
            <person name="Nakamura H."/>
            <person name="Ohtoshi R."/>
            <person name="Moran D.A.P."/>
            <person name="Shinohara A."/>
            <person name="Yoshida Y."/>
            <person name="Fujiwara M."/>
            <person name="Mori M."/>
            <person name="Tomita M."/>
            <person name="Arakawa K."/>
        </authorList>
    </citation>
    <scope>NUCLEOTIDE SEQUENCE [LARGE SCALE GENOMIC DNA]</scope>
</reference>
<organism evidence="1 3">
    <name type="scientific">Araneus ventricosus</name>
    <name type="common">Orbweaver spider</name>
    <name type="synonym">Epeira ventricosa</name>
    <dbReference type="NCBI Taxonomy" id="182803"/>
    <lineage>
        <taxon>Eukaryota</taxon>
        <taxon>Metazoa</taxon>
        <taxon>Ecdysozoa</taxon>
        <taxon>Arthropoda</taxon>
        <taxon>Chelicerata</taxon>
        <taxon>Arachnida</taxon>
        <taxon>Araneae</taxon>
        <taxon>Araneomorphae</taxon>
        <taxon>Entelegynae</taxon>
        <taxon>Araneoidea</taxon>
        <taxon>Araneidae</taxon>
        <taxon>Araneus</taxon>
    </lineage>
</organism>
<evidence type="ECO:0000313" key="1">
    <source>
        <dbReference type="EMBL" id="GBN84082.1"/>
    </source>
</evidence>
<comment type="caution">
    <text evidence="1">The sequence shown here is derived from an EMBL/GenBank/DDBJ whole genome shotgun (WGS) entry which is preliminary data.</text>
</comment>
<protein>
    <submittedName>
        <fullName evidence="1">Uncharacterized protein</fullName>
    </submittedName>
</protein>
<gene>
    <name evidence="1" type="ORF">AVEN_237883_1</name>
    <name evidence="2" type="ORF">AVEN_242666_1</name>
</gene>
<evidence type="ECO:0000313" key="2">
    <source>
        <dbReference type="EMBL" id="GBN84987.1"/>
    </source>
</evidence>
<dbReference type="AlphaFoldDB" id="A0A4Y2S7D1"/>